<dbReference type="PANTHER" id="PTHR35399">
    <property type="entry name" value="SLR8030 PROTEIN"/>
    <property type="match status" value="1"/>
</dbReference>
<name>A0A951UES0_9NOST</name>
<evidence type="ECO:0000313" key="1">
    <source>
        <dbReference type="EMBL" id="MBW4560659.1"/>
    </source>
</evidence>
<proteinExistence type="predicted"/>
<dbReference type="SUPFAM" id="SSF63825">
    <property type="entry name" value="YWTD domain"/>
    <property type="match status" value="1"/>
</dbReference>
<dbReference type="AlphaFoldDB" id="A0A951UES0"/>
<dbReference type="InterPro" id="IPR008557">
    <property type="entry name" value="PhoX"/>
</dbReference>
<reference evidence="1" key="1">
    <citation type="submission" date="2021-05" db="EMBL/GenBank/DDBJ databases">
        <authorList>
            <person name="Pietrasiak N."/>
            <person name="Ward R."/>
            <person name="Stajich J.E."/>
            <person name="Kurbessoian T."/>
        </authorList>
    </citation>
    <scope>NUCLEOTIDE SEQUENCE</scope>
    <source>
        <strain evidence="1">JT2-VF2</strain>
    </source>
</reference>
<organism evidence="1 2">
    <name type="scientific">Mojavia pulchra JT2-VF2</name>
    <dbReference type="NCBI Taxonomy" id="287848"/>
    <lineage>
        <taxon>Bacteria</taxon>
        <taxon>Bacillati</taxon>
        <taxon>Cyanobacteriota</taxon>
        <taxon>Cyanophyceae</taxon>
        <taxon>Nostocales</taxon>
        <taxon>Nostocaceae</taxon>
    </lineage>
</organism>
<accession>A0A951UES0</accession>
<dbReference type="PANTHER" id="PTHR35399:SF4">
    <property type="entry name" value="MEMBRANE PROTEIN"/>
    <property type="match status" value="1"/>
</dbReference>
<reference evidence="1" key="2">
    <citation type="journal article" date="2022" name="Microbiol. Resour. Announc.">
        <title>Metagenome Sequencing to Explore Phylogenomics of Terrestrial Cyanobacteria.</title>
        <authorList>
            <person name="Ward R.D."/>
            <person name="Stajich J.E."/>
            <person name="Johansen J.R."/>
            <person name="Huntemann M."/>
            <person name="Clum A."/>
            <person name="Foster B."/>
            <person name="Foster B."/>
            <person name="Roux S."/>
            <person name="Palaniappan K."/>
            <person name="Varghese N."/>
            <person name="Mukherjee S."/>
            <person name="Reddy T.B.K."/>
            <person name="Daum C."/>
            <person name="Copeland A."/>
            <person name="Chen I.A."/>
            <person name="Ivanova N.N."/>
            <person name="Kyrpides N.C."/>
            <person name="Shapiro N."/>
            <person name="Eloe-Fadrosh E.A."/>
            <person name="Pietrasiak N."/>
        </authorList>
    </citation>
    <scope>NUCLEOTIDE SEQUENCE</scope>
    <source>
        <strain evidence="1">JT2-VF2</strain>
    </source>
</reference>
<dbReference type="PROSITE" id="PS51318">
    <property type="entry name" value="TAT"/>
    <property type="match status" value="1"/>
</dbReference>
<gene>
    <name evidence="1" type="ORF">KME32_05775</name>
</gene>
<dbReference type="EMBL" id="JAHHHN010000002">
    <property type="protein sequence ID" value="MBW4560659.1"/>
    <property type="molecule type" value="Genomic_DNA"/>
</dbReference>
<evidence type="ECO:0000313" key="2">
    <source>
        <dbReference type="Proteomes" id="UP000715781"/>
    </source>
</evidence>
<dbReference type="InterPro" id="IPR006311">
    <property type="entry name" value="TAT_signal"/>
</dbReference>
<dbReference type="Proteomes" id="UP000715781">
    <property type="component" value="Unassembled WGS sequence"/>
</dbReference>
<comment type="caution">
    <text evidence="1">The sequence shown here is derived from an EMBL/GenBank/DDBJ whole genome shotgun (WGS) entry which is preliminary data.</text>
</comment>
<protein>
    <submittedName>
        <fullName evidence="1">DUF839 domain-containing protein</fullName>
    </submittedName>
</protein>
<dbReference type="Pfam" id="PF05787">
    <property type="entry name" value="PhoX"/>
    <property type="match status" value="2"/>
</dbReference>
<sequence>MNFSRRNFFKLAGASAIGATMFSPLEALYARRASGQVVGLTGGYGPLAPKMPENADELVGLVRGGINLGTTPLLELPPGFNYTAISITGQSMDDGTIVRGGHDGMAAFVGPNNTTILVRNHELNPSSDGLNVFPRYDQIAGGTTTIVVGPNRRVRKQFVSLAGTIRNCAGGPTPWDSWISCEENLTIPAPNNTATKKHGYNFEVPATADIQVADPVPLVAMGRFNHEAVAVDPESGWIYQTEDDGNSCFYRFRPDVRPTKYGDLQTRGDGVLEALVIKGMFKVDTGTNFLQYKNQPLEVEWVKIDNVDPPTNLLATSVRVQGQNKGAAIFRRGEGAWYGNGGLIYFTCTSGGNAGQGQVFAYKPNNNDPNSGTITLVVESPAENVLNFPDNITVAPFGDLFLCEDGSNTEFVIGVTPEGDLYRFAANAINGSEFAGACFSPDGRTMFVNIQSPGITCAIWGPWNKTKKRS</sequence>